<evidence type="ECO:0000256" key="9">
    <source>
        <dbReference type="ARBA" id="ARBA00023163"/>
    </source>
</evidence>
<feature type="region of interest" description="Disordered" evidence="13">
    <location>
        <begin position="214"/>
        <end position="235"/>
    </location>
</feature>
<dbReference type="SMART" id="SM00339">
    <property type="entry name" value="FH"/>
    <property type="match status" value="1"/>
</dbReference>
<name>D9MPH2_PARTI</name>
<dbReference type="GO" id="GO:0005634">
    <property type="term" value="C:nucleus"/>
    <property type="evidence" value="ECO:0007669"/>
    <property type="project" value="UniProtKB-SubCell"/>
</dbReference>
<dbReference type="GO" id="GO:0009896">
    <property type="term" value="P:positive regulation of catabolic process"/>
    <property type="evidence" value="ECO:0007669"/>
    <property type="project" value="UniProtKB-ARBA"/>
</dbReference>
<dbReference type="AlphaFoldDB" id="D9MPH2"/>
<reference evidence="15" key="1">
    <citation type="submission" date="2010-06" db="EMBL/GenBank/DDBJ databases">
        <title>Characterization and expression of a daf-16a orthologue of Parastrongyloides trichosuri.</title>
        <authorList>
            <person name="Stasiuk S.J."/>
            <person name="Grant W.N."/>
        </authorList>
    </citation>
    <scope>NUCLEOTIDE SEQUENCE</scope>
    <source>
        <strain evidence="15">KNP</strain>
    </source>
</reference>
<feature type="compositionally biased region" description="Polar residues" evidence="13">
    <location>
        <begin position="218"/>
        <end position="227"/>
    </location>
</feature>
<feature type="domain" description="Fork-head" evidence="14">
    <location>
        <begin position="331"/>
        <end position="424"/>
    </location>
</feature>
<evidence type="ECO:0000256" key="12">
    <source>
        <dbReference type="PROSITE-ProRule" id="PRU00089"/>
    </source>
</evidence>
<comment type="subcellular location">
    <subcellularLocation>
        <location evidence="2">Cytoplasm</location>
    </subcellularLocation>
    <subcellularLocation>
        <location evidence="1 12">Nucleus</location>
    </subcellularLocation>
</comment>
<feature type="compositionally biased region" description="Low complexity" evidence="13">
    <location>
        <begin position="24"/>
        <end position="56"/>
    </location>
</feature>
<dbReference type="GO" id="GO:0050778">
    <property type="term" value="P:positive regulation of immune response"/>
    <property type="evidence" value="ECO:0007669"/>
    <property type="project" value="UniProtKB-ARBA"/>
</dbReference>
<keyword evidence="7" id="KW-0805">Transcription regulation</keyword>
<dbReference type="PRINTS" id="PR00053">
    <property type="entry name" value="FORKHEAD"/>
</dbReference>
<dbReference type="PROSITE" id="PS00658">
    <property type="entry name" value="FORK_HEAD_2"/>
    <property type="match status" value="1"/>
</dbReference>
<evidence type="ECO:0000256" key="6">
    <source>
        <dbReference type="ARBA" id="ARBA00022604"/>
    </source>
</evidence>
<evidence type="ECO:0000256" key="5">
    <source>
        <dbReference type="ARBA" id="ARBA00022553"/>
    </source>
</evidence>
<keyword evidence="10 12" id="KW-0539">Nucleus</keyword>
<dbReference type="GO" id="GO:0031349">
    <property type="term" value="P:positive regulation of defense response"/>
    <property type="evidence" value="ECO:0007669"/>
    <property type="project" value="UniProtKB-ARBA"/>
</dbReference>
<dbReference type="GO" id="GO:0001228">
    <property type="term" value="F:DNA-binding transcription activator activity, RNA polymerase II-specific"/>
    <property type="evidence" value="ECO:0007669"/>
    <property type="project" value="UniProtKB-ARBA"/>
</dbReference>
<evidence type="ECO:0000256" key="1">
    <source>
        <dbReference type="ARBA" id="ARBA00004123"/>
    </source>
</evidence>
<keyword evidence="9" id="KW-0804">Transcription</keyword>
<keyword evidence="5" id="KW-0597">Phosphoprotein</keyword>
<dbReference type="PANTHER" id="PTHR45767:SF2">
    <property type="entry name" value="FORKHEAD BOX PROTEIN O"/>
    <property type="match status" value="1"/>
</dbReference>
<sequence length="755" mass="83422">MSGLPYSQQYTPIGSHYHQSGHLSSNNGFPTTSSPSSNNNNNSTTTSSSPLSGPNSIQNNTSRSDDVTMNSVTPSPSSSRSSHFINNNNGLSSLHNNNRQSTNIQNNDQSTIQSSYETGSGTSSASSSHTRLTSNGDDSGVGSSHNLSHFEHLDHNTSSTIVPFSHINNTGGPRNNDDSGYGHGVIRTPGNNNTNNIEDLEPIERDRCNTWPLRRGTFDQNNSNSPAYNKIPEESDYCDSSENIAIDNVKQDISMNNNSNNTIQPSINSSSGGGGEYNNRSIGNSLINNRCGDNNYNDINNASIISDDIDHINNVDSSITPKKTTTRRNAWGSHSYADLITQAIQSSPEQRLTLSQVYEWMVTNVPFFRDKGDSNSSAGWKNSIRHNLSLHNRFMRIQNEGAGKSSWWVINPDAKNGRSQRRQRDRSNTIDTTKSSIDKKRRGAKKKVDHMNVIGLRTSVQSGLNNSLYGSTTSSLAHDSFNQDQDDLMGGNTFDSFSSFRQRTESNLSVQGNVNGVSPTLDAFEDYDPYPCYDMSTTNNGSQVGEILDRTNQMQLGDGGMDPNGYRMNMGTGMINNPMKTIKEIMKPGDMPPQPPSYHELNNVRNGGSLQQQSPLLRTQLTTQMDKGSPASLQPNGNNPMSPNGGYYNPQQYNGQLLHQQMWLSSPMAQPPPAHMQGHIMQHNNMNQLQQHQMHQMNQMQSNNMLSCGAQSNNELPQDLQNLNMHETTQMTEMDFESIMRHEISISNAPINFDL</sequence>
<dbReference type="SUPFAM" id="SSF46785">
    <property type="entry name" value="Winged helix' DNA-binding domain"/>
    <property type="match status" value="1"/>
</dbReference>
<dbReference type="GO" id="GO:0010883">
    <property type="term" value="P:regulation of lipid storage"/>
    <property type="evidence" value="ECO:0007669"/>
    <property type="project" value="UniProtKB-ARBA"/>
</dbReference>
<keyword evidence="3" id="KW-0217">Developmental protein</keyword>
<evidence type="ECO:0000256" key="4">
    <source>
        <dbReference type="ARBA" id="ARBA00022490"/>
    </source>
</evidence>
<feature type="compositionally biased region" description="Low complexity" evidence="13">
    <location>
        <begin position="70"/>
        <end position="107"/>
    </location>
</feature>
<dbReference type="InterPro" id="IPR030456">
    <property type="entry name" value="TF_fork_head_CS_2"/>
</dbReference>
<protein>
    <recommendedName>
        <fullName evidence="11">Forkhead box protein O</fullName>
    </recommendedName>
</protein>
<feature type="region of interest" description="Disordered" evidence="13">
    <location>
        <begin position="588"/>
        <end position="610"/>
    </location>
</feature>
<dbReference type="GO" id="GO:0008286">
    <property type="term" value="P:insulin receptor signaling pathway"/>
    <property type="evidence" value="ECO:0007669"/>
    <property type="project" value="UniProtKB-ARBA"/>
</dbReference>
<feature type="compositionally biased region" description="Low complexity" evidence="13">
    <location>
        <begin position="114"/>
        <end position="134"/>
    </location>
</feature>
<evidence type="ECO:0000256" key="3">
    <source>
        <dbReference type="ARBA" id="ARBA00022473"/>
    </source>
</evidence>
<dbReference type="InterPro" id="IPR036390">
    <property type="entry name" value="WH_DNA-bd_sf"/>
</dbReference>
<dbReference type="InterPro" id="IPR001766">
    <property type="entry name" value="Fork_head_dom"/>
</dbReference>
<evidence type="ECO:0000256" key="10">
    <source>
        <dbReference type="ARBA" id="ARBA00023242"/>
    </source>
</evidence>
<dbReference type="PANTHER" id="PTHR45767">
    <property type="entry name" value="FORKHEAD BOX PROTEIN O"/>
    <property type="match status" value="1"/>
</dbReference>
<organism evidence="15">
    <name type="scientific">Parastrongyloides trichosuri</name>
    <name type="common">Possum-specific nematode worm</name>
    <dbReference type="NCBI Taxonomy" id="131310"/>
    <lineage>
        <taxon>Eukaryota</taxon>
        <taxon>Metazoa</taxon>
        <taxon>Ecdysozoa</taxon>
        <taxon>Nematoda</taxon>
        <taxon>Chromadorea</taxon>
        <taxon>Rhabditida</taxon>
        <taxon>Tylenchina</taxon>
        <taxon>Panagrolaimomorpha</taxon>
        <taxon>Strongyloidoidea</taxon>
        <taxon>Strongyloididae</taxon>
        <taxon>Parastrongyloides</taxon>
    </lineage>
</organism>
<evidence type="ECO:0000256" key="2">
    <source>
        <dbReference type="ARBA" id="ARBA00004496"/>
    </source>
</evidence>
<feature type="compositionally biased region" description="Polar residues" evidence="13">
    <location>
        <begin position="156"/>
        <end position="173"/>
    </location>
</feature>
<keyword evidence="4" id="KW-0963">Cytoplasm</keyword>
<evidence type="ECO:0000256" key="11">
    <source>
        <dbReference type="ARBA" id="ARBA00039893"/>
    </source>
</evidence>
<dbReference type="GO" id="GO:0034599">
    <property type="term" value="P:cellular response to oxidative stress"/>
    <property type="evidence" value="ECO:0007669"/>
    <property type="project" value="UniProtKB-ARBA"/>
</dbReference>
<dbReference type="GO" id="GO:0000978">
    <property type="term" value="F:RNA polymerase II cis-regulatory region sequence-specific DNA binding"/>
    <property type="evidence" value="ECO:0007669"/>
    <property type="project" value="TreeGrafter"/>
</dbReference>
<evidence type="ECO:0000259" key="14">
    <source>
        <dbReference type="PROSITE" id="PS50039"/>
    </source>
</evidence>
<feature type="compositionally biased region" description="Polar residues" evidence="13">
    <location>
        <begin position="135"/>
        <end position="147"/>
    </location>
</feature>
<evidence type="ECO:0000313" key="15">
    <source>
        <dbReference type="EMBL" id="ADJ18296.1"/>
    </source>
</evidence>
<keyword evidence="6" id="KW-0341">Growth regulation</keyword>
<evidence type="ECO:0000256" key="13">
    <source>
        <dbReference type="SAM" id="MobiDB-lite"/>
    </source>
</evidence>
<dbReference type="GO" id="GO:0042594">
    <property type="term" value="P:response to starvation"/>
    <property type="evidence" value="ECO:0007669"/>
    <property type="project" value="UniProtKB-ARBA"/>
</dbReference>
<feature type="DNA-binding region" description="Fork-head" evidence="12">
    <location>
        <begin position="331"/>
        <end position="424"/>
    </location>
</feature>
<dbReference type="PROSITE" id="PS50039">
    <property type="entry name" value="FORK_HEAD_3"/>
    <property type="match status" value="1"/>
</dbReference>
<feature type="compositionally biased region" description="Polar residues" evidence="13">
    <location>
        <begin position="1"/>
        <end position="23"/>
    </location>
</feature>
<accession>D9MPH2</accession>
<evidence type="ECO:0000256" key="7">
    <source>
        <dbReference type="ARBA" id="ARBA00023015"/>
    </source>
</evidence>
<feature type="region of interest" description="Disordered" evidence="13">
    <location>
        <begin position="1"/>
        <end position="198"/>
    </location>
</feature>
<dbReference type="GO" id="GO:0005737">
    <property type="term" value="C:cytoplasm"/>
    <property type="evidence" value="ECO:0007669"/>
    <property type="project" value="UniProtKB-SubCell"/>
</dbReference>
<feature type="region of interest" description="Disordered" evidence="13">
    <location>
        <begin position="408"/>
        <end position="445"/>
    </location>
</feature>
<dbReference type="GO" id="GO:0008340">
    <property type="term" value="P:determination of adult lifespan"/>
    <property type="evidence" value="ECO:0007669"/>
    <property type="project" value="UniProtKB-ARBA"/>
</dbReference>
<dbReference type="InterPro" id="IPR036388">
    <property type="entry name" value="WH-like_DNA-bd_sf"/>
</dbReference>
<dbReference type="GO" id="GO:0040015">
    <property type="term" value="P:negative regulation of multicellular organism growth"/>
    <property type="evidence" value="ECO:0007669"/>
    <property type="project" value="UniProtKB-ARBA"/>
</dbReference>
<proteinExistence type="predicted"/>
<dbReference type="EMBL" id="HM466694">
    <property type="protein sequence ID" value="ADJ18296.1"/>
    <property type="molecule type" value="Genomic_DNA"/>
</dbReference>
<dbReference type="FunFam" id="1.10.10.10:FF:000032">
    <property type="entry name" value="Forkhead box protein O4"/>
    <property type="match status" value="1"/>
</dbReference>
<dbReference type="Gene3D" id="1.10.10.10">
    <property type="entry name" value="Winged helix-like DNA-binding domain superfamily/Winged helix DNA-binding domain"/>
    <property type="match status" value="1"/>
</dbReference>
<evidence type="ECO:0000256" key="8">
    <source>
        <dbReference type="ARBA" id="ARBA00023125"/>
    </source>
</evidence>
<dbReference type="Pfam" id="PF00250">
    <property type="entry name" value="Forkhead"/>
    <property type="match status" value="1"/>
</dbReference>
<keyword evidence="8 12" id="KW-0238">DNA-binding</keyword>